<reference evidence="3" key="1">
    <citation type="submission" date="2025-08" db="UniProtKB">
        <authorList>
            <consortium name="RefSeq"/>
        </authorList>
    </citation>
    <scope>IDENTIFICATION</scope>
    <source>
        <tissue evidence="3">Fruit stalk</tissue>
    </source>
</reference>
<dbReference type="RefSeq" id="XP_022720204.1">
    <property type="nucleotide sequence ID" value="XM_022864469.1"/>
</dbReference>
<accession>A0A6P5WVU5</accession>
<dbReference type="PANTHER" id="PTHR33127">
    <property type="entry name" value="TRANSMEMBRANE PROTEIN"/>
    <property type="match status" value="1"/>
</dbReference>
<dbReference type="PANTHER" id="PTHR33127:SF5">
    <property type="entry name" value="TRANSMEMBRANE PROTEIN"/>
    <property type="match status" value="1"/>
</dbReference>
<dbReference type="KEGG" id="dzi:111278034"/>
<evidence type="ECO:0000259" key="1">
    <source>
        <dbReference type="Pfam" id="PF03478"/>
    </source>
</evidence>
<feature type="domain" description="KIB1-4 beta-propeller" evidence="1">
    <location>
        <begin position="96"/>
        <end position="293"/>
    </location>
</feature>
<dbReference type="InterPro" id="IPR036047">
    <property type="entry name" value="F-box-like_dom_sf"/>
</dbReference>
<name>A0A6P5WVU5_DURZI</name>
<dbReference type="InterPro" id="IPR005174">
    <property type="entry name" value="KIB1-4_b-propeller"/>
</dbReference>
<protein>
    <submittedName>
        <fullName evidence="3">F-box/kelch-repeat protein At1g57790-like</fullName>
    </submittedName>
</protein>
<gene>
    <name evidence="3" type="primary">LOC111278034</name>
</gene>
<sequence length="321" mass="36848">MKNKDLIPSEEHQVNKDQDVWSSLPPELLSLVSSNLFAGDKAIFHAICKTWRSIPIAPPRPLPCPFDHDEDSPFPWLFRILKGNTDRGQFFHPLHNYTCELDLPAEVLGAEVRFSKYGWLLMTRDEAHPFLFNPLTKEIIELPELPPLEWVHSMFFTSPPSPDCLVLGIEGRFYSVSFFVHKLGEGSWEMLNFPCKGKFRLSICNPVLYKGLYYCLDAKGNLGVFDLKDIENSWDTYKMTFPSCRINSIAQASLVEDEEELLAVLITKDDQKIHVLKLNLTSKIWEPDERLSDIHNILENPSTLKNKFCAMHDAPEIQAEN</sequence>
<dbReference type="Proteomes" id="UP000515121">
    <property type="component" value="Unplaced"/>
</dbReference>
<evidence type="ECO:0000313" key="2">
    <source>
        <dbReference type="Proteomes" id="UP000515121"/>
    </source>
</evidence>
<organism evidence="2 3">
    <name type="scientific">Durio zibethinus</name>
    <name type="common">Durian</name>
    <dbReference type="NCBI Taxonomy" id="66656"/>
    <lineage>
        <taxon>Eukaryota</taxon>
        <taxon>Viridiplantae</taxon>
        <taxon>Streptophyta</taxon>
        <taxon>Embryophyta</taxon>
        <taxon>Tracheophyta</taxon>
        <taxon>Spermatophyta</taxon>
        <taxon>Magnoliopsida</taxon>
        <taxon>eudicotyledons</taxon>
        <taxon>Gunneridae</taxon>
        <taxon>Pentapetalae</taxon>
        <taxon>rosids</taxon>
        <taxon>malvids</taxon>
        <taxon>Malvales</taxon>
        <taxon>Malvaceae</taxon>
        <taxon>Helicteroideae</taxon>
        <taxon>Durio</taxon>
    </lineage>
</organism>
<proteinExistence type="predicted"/>
<evidence type="ECO:0000313" key="3">
    <source>
        <dbReference type="RefSeq" id="XP_022720204.1"/>
    </source>
</evidence>
<dbReference type="Pfam" id="PF03478">
    <property type="entry name" value="Beta-prop_KIB1-4"/>
    <property type="match status" value="1"/>
</dbReference>
<dbReference type="OrthoDB" id="1001152at2759"/>
<dbReference type="AlphaFoldDB" id="A0A6P5WVU5"/>
<dbReference type="SUPFAM" id="SSF81383">
    <property type="entry name" value="F-box domain"/>
    <property type="match status" value="1"/>
</dbReference>
<keyword evidence="2" id="KW-1185">Reference proteome</keyword>
<dbReference type="GeneID" id="111278034"/>